<sequence>MEYVLKKLKQDIFSDETKPKLAKKLYDFYSNSKKAAAGEGDYLKKELAEVDRQIENIVDAIADGTAVVRGDDPLVVKQVIERFVKKAIIKTDTIEVNLMVSVHTTGGGGGS</sequence>
<dbReference type="STRING" id="1121428.DESHY_110504"/>
<dbReference type="EMBL" id="CAOS01000003">
    <property type="protein sequence ID" value="CCO07558.1"/>
    <property type="molecule type" value="Genomic_DNA"/>
</dbReference>
<evidence type="ECO:0000313" key="1">
    <source>
        <dbReference type="EMBL" id="CCO07558.1"/>
    </source>
</evidence>
<keyword evidence="2" id="KW-1185">Reference proteome</keyword>
<organism evidence="1 2">
    <name type="scientific">Desulforamulus hydrothermalis Lam5 = DSM 18033</name>
    <dbReference type="NCBI Taxonomy" id="1121428"/>
    <lineage>
        <taxon>Bacteria</taxon>
        <taxon>Bacillati</taxon>
        <taxon>Bacillota</taxon>
        <taxon>Clostridia</taxon>
        <taxon>Eubacteriales</taxon>
        <taxon>Peptococcaceae</taxon>
        <taxon>Desulforamulus</taxon>
    </lineage>
</organism>
<dbReference type="AlphaFoldDB" id="K8E7R8"/>
<reference evidence="1 2" key="1">
    <citation type="journal article" date="2013" name="Genome Announc.">
        <title>Genome Sequence of the Sulfate-Reducing Bacterium Desulfotomaculum hydrothermale Lam5(T).</title>
        <authorList>
            <person name="Amin O."/>
            <person name="Fardeau M.L."/>
            <person name="Valette O."/>
            <person name="Hirschler-Rea A."/>
            <person name="Barbe V."/>
            <person name="Medigue C."/>
            <person name="Vacherie B."/>
            <person name="Ollivier B."/>
            <person name="Bertin P.N."/>
            <person name="Dolla A."/>
        </authorList>
    </citation>
    <scope>NUCLEOTIDE SEQUENCE [LARGE SCALE GENOMIC DNA]</scope>
    <source>
        <strain evidence="2">Lam5 / DSM 18033</strain>
    </source>
</reference>
<dbReference type="RefSeq" id="WP_008410478.1">
    <property type="nucleotide sequence ID" value="NZ_CAOS01000003.1"/>
</dbReference>
<evidence type="ECO:0000313" key="2">
    <source>
        <dbReference type="Proteomes" id="UP000009315"/>
    </source>
</evidence>
<comment type="caution">
    <text evidence="1">The sequence shown here is derived from an EMBL/GenBank/DDBJ whole genome shotgun (WGS) entry which is preliminary data.</text>
</comment>
<dbReference type="eggNOG" id="COG1961">
    <property type="taxonomic scope" value="Bacteria"/>
</dbReference>
<proteinExistence type="predicted"/>
<protein>
    <submittedName>
        <fullName evidence="1">Uncharacterized protein</fullName>
    </submittedName>
</protein>
<name>K8E7R8_9FIRM</name>
<gene>
    <name evidence="1" type="ORF">DESHY_110504</name>
</gene>
<dbReference type="Proteomes" id="UP000009315">
    <property type="component" value="Unassembled WGS sequence"/>
</dbReference>
<accession>K8E7R8</accession>